<dbReference type="GeneID" id="183454"/>
<dbReference type="WormBase" id="C44C10.5">
    <property type="protein sequence ID" value="CE53435"/>
    <property type="gene ID" value="WBGene00008086"/>
</dbReference>
<dbReference type="PIR" id="T19926">
    <property type="entry name" value="T19926"/>
</dbReference>
<dbReference type="EMBL" id="BX284606">
    <property type="protein sequence ID" value="CAA93639.2"/>
    <property type="molecule type" value="Genomic_DNA"/>
</dbReference>
<proteinExistence type="predicted"/>
<dbReference type="AGR" id="WB:WBGene00008086"/>
<dbReference type="Proteomes" id="UP000001940">
    <property type="component" value="Chromosome X"/>
</dbReference>
<dbReference type="eggNOG" id="KOG0018">
    <property type="taxonomic scope" value="Eukaryota"/>
</dbReference>
<name>Q18617_CAEEL</name>
<organism evidence="1 2">
    <name type="scientific">Caenorhabditis elegans</name>
    <dbReference type="NCBI Taxonomy" id="6239"/>
    <lineage>
        <taxon>Eukaryota</taxon>
        <taxon>Metazoa</taxon>
        <taxon>Ecdysozoa</taxon>
        <taxon>Nematoda</taxon>
        <taxon>Chromadorea</taxon>
        <taxon>Rhabditida</taxon>
        <taxon>Rhabditina</taxon>
        <taxon>Rhabditomorpha</taxon>
        <taxon>Rhabditoidea</taxon>
        <taxon>Rhabditidae</taxon>
        <taxon>Peloderinae</taxon>
        <taxon>Caenorhabditis</taxon>
    </lineage>
</organism>
<dbReference type="HOGENOM" id="CLU_912865_0_0_1"/>
<dbReference type="PaxDb" id="6239-C44C10.5"/>
<accession>Q18617</accession>
<dbReference type="AlphaFoldDB" id="Q18617"/>
<dbReference type="PhylomeDB" id="Q18617"/>
<dbReference type="IntAct" id="Q18617">
    <property type="interactions" value="1"/>
</dbReference>
<reference evidence="1 2" key="1">
    <citation type="journal article" date="1998" name="Science">
        <title>Genome sequence of the nematode C. elegans: a platform for investigating biology.</title>
        <authorList>
            <consortium name="The C. elegans sequencing consortium"/>
            <person name="Sulson J.E."/>
            <person name="Waterston R."/>
        </authorList>
    </citation>
    <scope>NUCLEOTIDE SEQUENCE [LARGE SCALE GENOMIC DNA]</scope>
    <source>
        <strain evidence="1 2">Bristol N2</strain>
    </source>
</reference>
<dbReference type="Bgee" id="WBGene00008086">
    <property type="expression patterns" value="Expressed in embryo and 3 other cell types or tissues"/>
</dbReference>
<dbReference type="KEGG" id="cel:CELE_C44C10.5"/>
<dbReference type="STRING" id="6239.C44C10.5.1"/>
<keyword evidence="2" id="KW-1185">Reference proteome</keyword>
<dbReference type="CTD" id="183454"/>
<dbReference type="InParanoid" id="Q18617"/>
<evidence type="ECO:0000313" key="3">
    <source>
        <dbReference type="WormBase" id="C44C10.5"/>
    </source>
</evidence>
<evidence type="ECO:0000313" key="1">
    <source>
        <dbReference type="EMBL" id="CAA93639.2"/>
    </source>
</evidence>
<evidence type="ECO:0000313" key="2">
    <source>
        <dbReference type="Proteomes" id="UP000001940"/>
    </source>
</evidence>
<protein>
    <submittedName>
        <fullName evidence="1">DUF4456 domain-containing protein</fullName>
    </submittedName>
</protein>
<sequence>MIEESKQKVEKHTKMKELIQVEQGQFISLHLYRLFLNDLERKSLEKKLTKEQVKLTNIKASKQSQKVTKSDDPKAIAKQAPPAMFKVQGCSRLDGDSLSQENAEKPAIVIELENRLVQQRAQRRKIIANVTLQDLDIPAKEAGTFSYDVKPDYSSLPDELKKESNDAETVKMHLRTLEETIQATRNEWVAVNGAEYPDMSNILIRFHETDSFINIAKLRTTELEAEIEQVKASRRTHFNQRLAAVSSSVSRIYREISEDPDSTVSLASSNEDEPYEC</sequence>
<gene>
    <name evidence="1 3" type="ORF">C44C10.5</name>
    <name evidence="1" type="ORF">CELE_C44C10.5</name>
</gene>
<dbReference type="SMR" id="Q18617"/>
<dbReference type="UCSC" id="C44C10.5">
    <property type="organism name" value="c. elegans"/>
</dbReference>
<dbReference type="RefSeq" id="NP_001359562.1">
    <property type="nucleotide sequence ID" value="NM_001373510.2"/>
</dbReference>